<feature type="region of interest" description="Disordered" evidence="1">
    <location>
        <begin position="340"/>
        <end position="360"/>
    </location>
</feature>
<dbReference type="AlphaFoldDB" id="A0A6L2L4V6"/>
<dbReference type="Pfam" id="PF13960">
    <property type="entry name" value="DUF4218"/>
    <property type="match status" value="1"/>
</dbReference>
<dbReference type="InterPro" id="IPR025452">
    <property type="entry name" value="DUF4218"/>
</dbReference>
<gene>
    <name evidence="3" type="ORF">Tci_028696</name>
</gene>
<dbReference type="EMBL" id="BKCJ010003710">
    <property type="protein sequence ID" value="GEU56718.1"/>
    <property type="molecule type" value="Genomic_DNA"/>
</dbReference>
<evidence type="ECO:0000256" key="1">
    <source>
        <dbReference type="SAM" id="MobiDB-lite"/>
    </source>
</evidence>
<name>A0A6L2L4V6_TANCI</name>
<evidence type="ECO:0000313" key="3">
    <source>
        <dbReference type="EMBL" id="GEU56718.1"/>
    </source>
</evidence>
<comment type="caution">
    <text evidence="3">The sequence shown here is derived from an EMBL/GenBank/DDBJ whole genome shotgun (WGS) entry which is preliminary data.</text>
</comment>
<evidence type="ECO:0000259" key="2">
    <source>
        <dbReference type="Pfam" id="PF13960"/>
    </source>
</evidence>
<feature type="domain" description="DUF4218" evidence="2">
    <location>
        <begin position="285"/>
        <end position="335"/>
    </location>
</feature>
<dbReference type="PANTHER" id="PTHR48258">
    <property type="entry name" value="DUF4218 DOMAIN-CONTAINING PROTEIN-RELATED"/>
    <property type="match status" value="1"/>
</dbReference>
<reference evidence="3" key="1">
    <citation type="journal article" date="2019" name="Sci. Rep.">
        <title>Draft genome of Tanacetum cinerariifolium, the natural source of mosquito coil.</title>
        <authorList>
            <person name="Yamashiro T."/>
            <person name="Shiraishi A."/>
            <person name="Satake H."/>
            <person name="Nakayama K."/>
        </authorList>
    </citation>
    <scope>NUCLEOTIDE SEQUENCE</scope>
</reference>
<sequence length="414" mass="47969">MTKKYEMGMMGELTYFLGFKIKQDSKGIFICQERYVRDLLKKYDLTDCALVKCSMLPPNNLGPDESGVSINETLFRGIIWSLMYLTASRPDIQFSTCLYARYQANPKESHLVAVKRIFRRSTSGGFQILGGKLVCWSAKNQSSVAMSSAEADAIAISNNSVLQSRAKHIDIRYLEFGRYLKEIHVTWTHLEKKRTRLRTNTKTLQDLKSRSLEMASPFIHYAVTLHLVKASQHLLTTGFERYDKQPWFCHIQRLKCDAVTADLDSTLSIIYNLPTWLCMNSGFKSQKWMYPFERYTKVIKGHVRNRNRPEGCIAEETIAEETIEFFREYHKTMKTIGIPHDKHVTKENEDEKPLSTDKSSKVSREVFQKAHLYVIQNTYEIVPYIERHKQVLKTKNPSKLIALLENEHSKSLAK</sequence>
<accession>A0A6L2L4V6</accession>
<organism evidence="3">
    <name type="scientific">Tanacetum cinerariifolium</name>
    <name type="common">Dalmatian daisy</name>
    <name type="synonym">Chrysanthemum cinerariifolium</name>
    <dbReference type="NCBI Taxonomy" id="118510"/>
    <lineage>
        <taxon>Eukaryota</taxon>
        <taxon>Viridiplantae</taxon>
        <taxon>Streptophyta</taxon>
        <taxon>Embryophyta</taxon>
        <taxon>Tracheophyta</taxon>
        <taxon>Spermatophyta</taxon>
        <taxon>Magnoliopsida</taxon>
        <taxon>eudicotyledons</taxon>
        <taxon>Gunneridae</taxon>
        <taxon>Pentapetalae</taxon>
        <taxon>asterids</taxon>
        <taxon>campanulids</taxon>
        <taxon>Asterales</taxon>
        <taxon>Asteraceae</taxon>
        <taxon>Asteroideae</taxon>
        <taxon>Anthemideae</taxon>
        <taxon>Anthemidinae</taxon>
        <taxon>Tanacetum</taxon>
    </lineage>
</organism>
<protein>
    <recommendedName>
        <fullName evidence="2">DUF4218 domain-containing protein</fullName>
    </recommendedName>
</protein>
<dbReference type="PANTHER" id="PTHR48258:SF9">
    <property type="entry name" value="OS01G0348150 PROTEIN"/>
    <property type="match status" value="1"/>
</dbReference>
<proteinExistence type="predicted"/>